<keyword evidence="2" id="KW-1185">Reference proteome</keyword>
<sequence>MHYLKKLLKNVVALLQVEVYGRVNFLTPHSTIPPDCSHVRCCSHAECFTHSRRFCTNYPWTSLCWSEESIADFTAILF</sequence>
<dbReference type="Proteomes" id="UP000006727">
    <property type="component" value="Chromosome 3"/>
</dbReference>
<reference evidence="1 2" key="1">
    <citation type="journal article" date="2008" name="Science">
        <title>The Physcomitrella genome reveals evolutionary insights into the conquest of land by plants.</title>
        <authorList>
            <person name="Rensing S."/>
            <person name="Lang D."/>
            <person name="Zimmer A."/>
            <person name="Terry A."/>
            <person name="Salamov A."/>
            <person name="Shapiro H."/>
            <person name="Nishiyama T."/>
            <person name="Perroud P.-F."/>
            <person name="Lindquist E."/>
            <person name="Kamisugi Y."/>
            <person name="Tanahashi T."/>
            <person name="Sakakibara K."/>
            <person name="Fujita T."/>
            <person name="Oishi K."/>
            <person name="Shin-I T."/>
            <person name="Kuroki Y."/>
            <person name="Toyoda A."/>
            <person name="Suzuki Y."/>
            <person name="Hashimoto A."/>
            <person name="Yamaguchi K."/>
            <person name="Sugano A."/>
            <person name="Kohara Y."/>
            <person name="Fujiyama A."/>
            <person name="Anterola A."/>
            <person name="Aoki S."/>
            <person name="Ashton N."/>
            <person name="Barbazuk W.B."/>
            <person name="Barker E."/>
            <person name="Bennetzen J."/>
            <person name="Bezanilla M."/>
            <person name="Blankenship R."/>
            <person name="Cho S.H."/>
            <person name="Dutcher S."/>
            <person name="Estelle M."/>
            <person name="Fawcett J.A."/>
            <person name="Gundlach H."/>
            <person name="Hanada K."/>
            <person name="Heyl A."/>
            <person name="Hicks K.A."/>
            <person name="Hugh J."/>
            <person name="Lohr M."/>
            <person name="Mayer K."/>
            <person name="Melkozernov A."/>
            <person name="Murata T."/>
            <person name="Nelson D."/>
            <person name="Pils B."/>
            <person name="Prigge M."/>
            <person name="Reiss B."/>
            <person name="Renner T."/>
            <person name="Rombauts S."/>
            <person name="Rushton P."/>
            <person name="Sanderfoot A."/>
            <person name="Schween G."/>
            <person name="Shiu S.-H."/>
            <person name="Stueber K."/>
            <person name="Theodoulou F.L."/>
            <person name="Tu H."/>
            <person name="Van de Peer Y."/>
            <person name="Verrier P.J."/>
            <person name="Waters E."/>
            <person name="Wood A."/>
            <person name="Yang L."/>
            <person name="Cove D."/>
            <person name="Cuming A."/>
            <person name="Hasebe M."/>
            <person name="Lucas S."/>
            <person name="Mishler D.B."/>
            <person name="Reski R."/>
            <person name="Grigoriev I."/>
            <person name="Quatrano R.S."/>
            <person name="Boore J.L."/>
        </authorList>
    </citation>
    <scope>NUCLEOTIDE SEQUENCE [LARGE SCALE GENOMIC DNA]</scope>
    <source>
        <strain evidence="1 2">cv. Gransden 2004</strain>
    </source>
</reference>
<dbReference type="InParanoid" id="A0A7I3ZF08"/>
<dbReference type="EnsemblPlants" id="Pp3c3_3301V3.1">
    <property type="protein sequence ID" value="PAC:32941963.CDS.1"/>
    <property type="gene ID" value="Pp3c3_3301"/>
</dbReference>
<reference evidence="1" key="3">
    <citation type="submission" date="2020-12" db="UniProtKB">
        <authorList>
            <consortium name="EnsemblPlants"/>
        </authorList>
    </citation>
    <scope>IDENTIFICATION</scope>
</reference>
<organism evidence="1 2">
    <name type="scientific">Physcomitrium patens</name>
    <name type="common">Spreading-leaved earth moss</name>
    <name type="synonym">Physcomitrella patens</name>
    <dbReference type="NCBI Taxonomy" id="3218"/>
    <lineage>
        <taxon>Eukaryota</taxon>
        <taxon>Viridiplantae</taxon>
        <taxon>Streptophyta</taxon>
        <taxon>Embryophyta</taxon>
        <taxon>Bryophyta</taxon>
        <taxon>Bryophytina</taxon>
        <taxon>Bryopsida</taxon>
        <taxon>Funariidae</taxon>
        <taxon>Funariales</taxon>
        <taxon>Funariaceae</taxon>
        <taxon>Physcomitrium</taxon>
    </lineage>
</organism>
<evidence type="ECO:0000313" key="1">
    <source>
        <dbReference type="EnsemblPlants" id="PAC:32941963.CDS.1"/>
    </source>
</evidence>
<evidence type="ECO:0000313" key="2">
    <source>
        <dbReference type="Proteomes" id="UP000006727"/>
    </source>
</evidence>
<dbReference type="Gramene" id="Pp3c3_3301V3.1">
    <property type="protein sequence ID" value="PAC:32941963.CDS.1"/>
    <property type="gene ID" value="Pp3c3_3301"/>
</dbReference>
<protein>
    <submittedName>
        <fullName evidence="1">Uncharacterized protein</fullName>
    </submittedName>
</protein>
<reference evidence="1 2" key="2">
    <citation type="journal article" date="2018" name="Plant J.">
        <title>The Physcomitrella patens chromosome-scale assembly reveals moss genome structure and evolution.</title>
        <authorList>
            <person name="Lang D."/>
            <person name="Ullrich K.K."/>
            <person name="Murat F."/>
            <person name="Fuchs J."/>
            <person name="Jenkins J."/>
            <person name="Haas F.B."/>
            <person name="Piednoel M."/>
            <person name="Gundlach H."/>
            <person name="Van Bel M."/>
            <person name="Meyberg R."/>
            <person name="Vives C."/>
            <person name="Morata J."/>
            <person name="Symeonidi A."/>
            <person name="Hiss M."/>
            <person name="Muchero W."/>
            <person name="Kamisugi Y."/>
            <person name="Saleh O."/>
            <person name="Blanc G."/>
            <person name="Decker E.L."/>
            <person name="van Gessel N."/>
            <person name="Grimwood J."/>
            <person name="Hayes R.D."/>
            <person name="Graham S.W."/>
            <person name="Gunter L.E."/>
            <person name="McDaniel S.F."/>
            <person name="Hoernstein S.N.W."/>
            <person name="Larsson A."/>
            <person name="Li F.W."/>
            <person name="Perroud P.F."/>
            <person name="Phillips J."/>
            <person name="Ranjan P."/>
            <person name="Rokshar D.S."/>
            <person name="Rothfels C.J."/>
            <person name="Schneider L."/>
            <person name="Shu S."/>
            <person name="Stevenson D.W."/>
            <person name="Thummler F."/>
            <person name="Tillich M."/>
            <person name="Villarreal Aguilar J.C."/>
            <person name="Widiez T."/>
            <person name="Wong G.K."/>
            <person name="Wymore A."/>
            <person name="Zhang Y."/>
            <person name="Zimmer A.D."/>
            <person name="Quatrano R.S."/>
            <person name="Mayer K.F.X."/>
            <person name="Goodstein D."/>
            <person name="Casacuberta J.M."/>
            <person name="Vandepoele K."/>
            <person name="Reski R."/>
            <person name="Cuming A.C."/>
            <person name="Tuskan G.A."/>
            <person name="Maumus F."/>
            <person name="Salse J."/>
            <person name="Schmutz J."/>
            <person name="Rensing S.A."/>
        </authorList>
    </citation>
    <scope>NUCLEOTIDE SEQUENCE [LARGE SCALE GENOMIC DNA]</scope>
    <source>
        <strain evidence="1 2">cv. Gransden 2004</strain>
    </source>
</reference>
<accession>A0A7I3ZF08</accession>
<dbReference type="AlphaFoldDB" id="A0A7I3ZF08"/>
<proteinExistence type="predicted"/>
<name>A0A7I3ZF08_PHYPA</name>
<dbReference type="EMBL" id="ABEU02000003">
    <property type="status" value="NOT_ANNOTATED_CDS"/>
    <property type="molecule type" value="Genomic_DNA"/>
</dbReference>